<dbReference type="EMBL" id="JBHSZH010000005">
    <property type="protein sequence ID" value="MFC7080261.1"/>
    <property type="molecule type" value="Genomic_DNA"/>
</dbReference>
<organism evidence="1 2">
    <name type="scientific">Halorussus caseinilyticus</name>
    <dbReference type="NCBI Taxonomy" id="3034025"/>
    <lineage>
        <taxon>Archaea</taxon>
        <taxon>Methanobacteriati</taxon>
        <taxon>Methanobacteriota</taxon>
        <taxon>Stenosarchaea group</taxon>
        <taxon>Halobacteria</taxon>
        <taxon>Halobacteriales</taxon>
        <taxon>Haladaptataceae</taxon>
        <taxon>Halorussus</taxon>
    </lineage>
</organism>
<dbReference type="InterPro" id="IPR055944">
    <property type="entry name" value="DUF7522"/>
</dbReference>
<sequence>MGDDDGGSTRDAKRALVEAFSAFGTDALRDAWLFDQHAYEGLYLREDVEEKVADLDVPRFVDNERYGYVARDAYDDLYYASYEYTVRGFDGFEQFRTFLDDADRKLGVFASFDRRDGGYDFGALHETVEGVVDDHPTDEFAPD</sequence>
<dbReference type="AlphaFoldDB" id="A0ABD5WI91"/>
<accession>A0ABD5WI91</accession>
<dbReference type="RefSeq" id="WP_276281899.1">
    <property type="nucleotide sequence ID" value="NZ_CP119809.1"/>
</dbReference>
<proteinExistence type="predicted"/>
<dbReference type="GeneID" id="79303129"/>
<evidence type="ECO:0000313" key="2">
    <source>
        <dbReference type="Proteomes" id="UP001596407"/>
    </source>
</evidence>
<evidence type="ECO:0008006" key="3">
    <source>
        <dbReference type="Google" id="ProtNLM"/>
    </source>
</evidence>
<protein>
    <recommendedName>
        <fullName evidence="3">Antirestriction protein ArdA</fullName>
    </recommendedName>
</protein>
<name>A0ABD5WI91_9EURY</name>
<gene>
    <name evidence="1" type="ORF">ACFQJ6_09170</name>
</gene>
<dbReference type="Pfam" id="PF24366">
    <property type="entry name" value="DUF7522"/>
    <property type="match status" value="1"/>
</dbReference>
<keyword evidence="2" id="KW-1185">Reference proteome</keyword>
<reference evidence="1 2" key="1">
    <citation type="journal article" date="2019" name="Int. J. Syst. Evol. Microbiol.">
        <title>The Global Catalogue of Microorganisms (GCM) 10K type strain sequencing project: providing services to taxonomists for standard genome sequencing and annotation.</title>
        <authorList>
            <consortium name="The Broad Institute Genomics Platform"/>
            <consortium name="The Broad Institute Genome Sequencing Center for Infectious Disease"/>
            <person name="Wu L."/>
            <person name="Ma J."/>
        </authorList>
    </citation>
    <scope>NUCLEOTIDE SEQUENCE [LARGE SCALE GENOMIC DNA]</scope>
    <source>
        <strain evidence="1 2">DT72</strain>
    </source>
</reference>
<comment type="caution">
    <text evidence="1">The sequence shown here is derived from an EMBL/GenBank/DDBJ whole genome shotgun (WGS) entry which is preliminary data.</text>
</comment>
<dbReference type="Proteomes" id="UP001596407">
    <property type="component" value="Unassembled WGS sequence"/>
</dbReference>
<evidence type="ECO:0000313" key="1">
    <source>
        <dbReference type="EMBL" id="MFC7080261.1"/>
    </source>
</evidence>